<keyword evidence="1" id="KW-0812">Transmembrane</keyword>
<accession>A0A1H4A6C6</accession>
<keyword evidence="1" id="KW-1133">Transmembrane helix</keyword>
<proteinExistence type="predicted"/>
<dbReference type="AlphaFoldDB" id="A0A1H4A6C6"/>
<evidence type="ECO:0000313" key="2">
    <source>
        <dbReference type="EMBL" id="SEA31142.1"/>
    </source>
</evidence>
<feature type="transmembrane region" description="Helical" evidence="1">
    <location>
        <begin position="37"/>
        <end position="56"/>
    </location>
</feature>
<keyword evidence="1" id="KW-0472">Membrane</keyword>
<organism evidence="2 3">
    <name type="scientific">Selenomonas ruminantium</name>
    <dbReference type="NCBI Taxonomy" id="971"/>
    <lineage>
        <taxon>Bacteria</taxon>
        <taxon>Bacillati</taxon>
        <taxon>Bacillota</taxon>
        <taxon>Negativicutes</taxon>
        <taxon>Selenomonadales</taxon>
        <taxon>Selenomonadaceae</taxon>
        <taxon>Selenomonas</taxon>
    </lineage>
</organism>
<sequence>MLPECPELPQVHIFPVCTEMNHLCIYNVFLRQLIIEFIGKFILVCIIAVECLLAYFGSIQNGFQLYIFNGLLGNKSVSGFLSTTPAYRSGVVD</sequence>
<reference evidence="2 3" key="1">
    <citation type="submission" date="2016-10" db="EMBL/GenBank/DDBJ databases">
        <authorList>
            <person name="de Groot N.N."/>
        </authorList>
    </citation>
    <scope>NUCLEOTIDE SEQUENCE [LARGE SCALE GENOMIC DNA]</scope>
    <source>
        <strain evidence="2 3">DSM 2872</strain>
    </source>
</reference>
<dbReference type="Proteomes" id="UP000183469">
    <property type="component" value="Unassembled WGS sequence"/>
</dbReference>
<dbReference type="EMBL" id="FNQG01000014">
    <property type="protein sequence ID" value="SEA31142.1"/>
    <property type="molecule type" value="Genomic_DNA"/>
</dbReference>
<evidence type="ECO:0000313" key="3">
    <source>
        <dbReference type="Proteomes" id="UP000183469"/>
    </source>
</evidence>
<evidence type="ECO:0000256" key="1">
    <source>
        <dbReference type="SAM" id="Phobius"/>
    </source>
</evidence>
<gene>
    <name evidence="2" type="ORF">SAMN05660648_02735</name>
</gene>
<protein>
    <submittedName>
        <fullName evidence="2">Uncharacterized protein</fullName>
    </submittedName>
</protein>
<name>A0A1H4A6C6_SELRU</name>